<dbReference type="HOGENOM" id="CLU_2143990_0_0_9"/>
<dbReference type="AlphaFoldDB" id="E6UIC7"/>
<dbReference type="Proteomes" id="UP000006919">
    <property type="component" value="Chromosome"/>
</dbReference>
<evidence type="ECO:0000313" key="1">
    <source>
        <dbReference type="EMBL" id="ADU22188.1"/>
    </source>
</evidence>
<protein>
    <recommendedName>
        <fullName evidence="3">Phage Terminase</fullName>
    </recommendedName>
</protein>
<evidence type="ECO:0000313" key="2">
    <source>
        <dbReference type="Proteomes" id="UP000006919"/>
    </source>
</evidence>
<organism evidence="1 2">
    <name type="scientific">Ruminococcus albus (strain ATCC 27210 / DSM 20455 / JCM 14654 / NCDO 2250 / 7)</name>
    <dbReference type="NCBI Taxonomy" id="697329"/>
    <lineage>
        <taxon>Bacteria</taxon>
        <taxon>Bacillati</taxon>
        <taxon>Bacillota</taxon>
        <taxon>Clostridia</taxon>
        <taxon>Eubacteriales</taxon>
        <taxon>Oscillospiraceae</taxon>
        <taxon>Ruminococcus</taxon>
    </lineage>
</organism>
<sequence>MPEAEKRIGRQFPTQSVVLPYTQTKGGEAILLYDQSSRKTMEWQQSMLYDIMATDDDGLWVHIKFGYSIPRRNGKSEIAVARAIWGLLLLSTYYSYKVDKYVFQCYNRVRRK</sequence>
<dbReference type="eggNOG" id="COG4626">
    <property type="taxonomic scope" value="Bacteria"/>
</dbReference>
<evidence type="ECO:0008006" key="3">
    <source>
        <dbReference type="Google" id="ProtNLM"/>
    </source>
</evidence>
<gene>
    <name evidence="1" type="ordered locus">Rumal_1688</name>
</gene>
<dbReference type="STRING" id="697329.Rumal_1688"/>
<dbReference type="KEGG" id="ral:Rumal_1688"/>
<dbReference type="EMBL" id="CP002403">
    <property type="protein sequence ID" value="ADU22188.1"/>
    <property type="molecule type" value="Genomic_DNA"/>
</dbReference>
<dbReference type="RefSeq" id="WP_013498353.1">
    <property type="nucleotide sequence ID" value="NC_014833.1"/>
</dbReference>
<proteinExistence type="predicted"/>
<reference evidence="1 2" key="1">
    <citation type="journal article" date="2011" name="J. Bacteriol.">
        <title>Complete genome of the cellulolytic ruminal bacterium Ruminococcus albus 7.</title>
        <authorList>
            <person name="Suen G."/>
            <person name="Stevenson D.M."/>
            <person name="Bruce D.C."/>
            <person name="Chertkov O."/>
            <person name="Copeland A."/>
            <person name="Cheng J.F."/>
            <person name="Detter C."/>
            <person name="Detter J.C."/>
            <person name="Goodwin L.A."/>
            <person name="Han C.S."/>
            <person name="Hauser L.J."/>
            <person name="Ivanova N.N."/>
            <person name="Kyrpides N.C."/>
            <person name="Land M.L."/>
            <person name="Lapidus A."/>
            <person name="Lucas S."/>
            <person name="Ovchinnikova G."/>
            <person name="Pitluck S."/>
            <person name="Tapia R."/>
            <person name="Woyke T."/>
            <person name="Boyum J."/>
            <person name="Mead D."/>
            <person name="Weimer P.J."/>
        </authorList>
    </citation>
    <scope>NUCLEOTIDE SEQUENCE [LARGE SCALE GENOMIC DNA]</scope>
    <source>
        <strain evidence="2">ATCC 27210 / DSM 20455 / JCM 14654 / NCDO 2250 / 7</strain>
    </source>
</reference>
<name>E6UIC7_RUMA7</name>
<accession>E6UIC7</accession>
<dbReference type="OrthoDB" id="9760250at2"/>